<accession>A0A377WT36</accession>
<protein>
    <submittedName>
        <fullName evidence="1">Uncharacterized protein</fullName>
    </submittedName>
</protein>
<proteinExistence type="predicted"/>
<reference evidence="1 2" key="1">
    <citation type="submission" date="2018-06" db="EMBL/GenBank/DDBJ databases">
        <authorList>
            <consortium name="Pathogen Informatics"/>
            <person name="Doyle S."/>
        </authorList>
    </citation>
    <scope>NUCLEOTIDE SEQUENCE [LARGE SCALE GENOMIC DNA]</scope>
    <source>
        <strain evidence="1 2">NCTC8849</strain>
    </source>
</reference>
<name>A0A377WT36_KLEPN</name>
<sequence>MVGDSSLAVAFVGGDDGGLMARLGHLHRQGGGEIVCFAAWRGPAADPPLFEGGPQRRHLGHQRLRHRRAAGFVLRQALVAPAVGAILIIEHRHCVGGLTVDNQLLQGMQAGIDAG</sequence>
<evidence type="ECO:0000313" key="2">
    <source>
        <dbReference type="Proteomes" id="UP000254799"/>
    </source>
</evidence>
<dbReference type="EMBL" id="UGLC01000002">
    <property type="protein sequence ID" value="STT56338.1"/>
    <property type="molecule type" value="Genomic_DNA"/>
</dbReference>
<dbReference type="AlphaFoldDB" id="A0A377WT36"/>
<evidence type="ECO:0000313" key="1">
    <source>
        <dbReference type="EMBL" id="STT56338.1"/>
    </source>
</evidence>
<organism evidence="1 2">
    <name type="scientific">Klebsiella pneumoniae</name>
    <dbReference type="NCBI Taxonomy" id="573"/>
    <lineage>
        <taxon>Bacteria</taxon>
        <taxon>Pseudomonadati</taxon>
        <taxon>Pseudomonadota</taxon>
        <taxon>Gammaproteobacteria</taxon>
        <taxon>Enterobacterales</taxon>
        <taxon>Enterobacteriaceae</taxon>
        <taxon>Klebsiella/Raoultella group</taxon>
        <taxon>Klebsiella</taxon>
        <taxon>Klebsiella pneumoniae complex</taxon>
    </lineage>
</organism>
<dbReference type="Proteomes" id="UP000254799">
    <property type="component" value="Unassembled WGS sequence"/>
</dbReference>
<gene>
    <name evidence="1" type="ORF">NCTC8849_04987</name>
</gene>